<dbReference type="EMBL" id="JASCZI010272428">
    <property type="protein sequence ID" value="MED6222183.1"/>
    <property type="molecule type" value="Genomic_DNA"/>
</dbReference>
<gene>
    <name evidence="1" type="ORF">PIB30_061917</name>
</gene>
<protein>
    <submittedName>
        <fullName evidence="1">Uncharacterized protein</fullName>
    </submittedName>
</protein>
<dbReference type="SUPFAM" id="SSF53098">
    <property type="entry name" value="Ribonuclease H-like"/>
    <property type="match status" value="1"/>
</dbReference>
<sequence length="59" mass="6824">MIEQYIRYEFPISNNQAEYEALLARLALAQEIRARALEICTDSQVLPRERRLAAGSQRS</sequence>
<proteinExistence type="predicted"/>
<dbReference type="Proteomes" id="UP001341840">
    <property type="component" value="Unassembled WGS sequence"/>
</dbReference>
<evidence type="ECO:0000313" key="1">
    <source>
        <dbReference type="EMBL" id="MED6222183.1"/>
    </source>
</evidence>
<comment type="caution">
    <text evidence="1">The sequence shown here is derived from an EMBL/GenBank/DDBJ whole genome shotgun (WGS) entry which is preliminary data.</text>
</comment>
<name>A0ABU6ZJP9_9FABA</name>
<accession>A0ABU6ZJP9</accession>
<dbReference type="InterPro" id="IPR012337">
    <property type="entry name" value="RNaseH-like_sf"/>
</dbReference>
<organism evidence="1 2">
    <name type="scientific">Stylosanthes scabra</name>
    <dbReference type="NCBI Taxonomy" id="79078"/>
    <lineage>
        <taxon>Eukaryota</taxon>
        <taxon>Viridiplantae</taxon>
        <taxon>Streptophyta</taxon>
        <taxon>Embryophyta</taxon>
        <taxon>Tracheophyta</taxon>
        <taxon>Spermatophyta</taxon>
        <taxon>Magnoliopsida</taxon>
        <taxon>eudicotyledons</taxon>
        <taxon>Gunneridae</taxon>
        <taxon>Pentapetalae</taxon>
        <taxon>rosids</taxon>
        <taxon>fabids</taxon>
        <taxon>Fabales</taxon>
        <taxon>Fabaceae</taxon>
        <taxon>Papilionoideae</taxon>
        <taxon>50 kb inversion clade</taxon>
        <taxon>dalbergioids sensu lato</taxon>
        <taxon>Dalbergieae</taxon>
        <taxon>Pterocarpus clade</taxon>
        <taxon>Stylosanthes</taxon>
    </lineage>
</organism>
<dbReference type="InterPro" id="IPR036397">
    <property type="entry name" value="RNaseH_sf"/>
</dbReference>
<keyword evidence="2" id="KW-1185">Reference proteome</keyword>
<reference evidence="1 2" key="1">
    <citation type="journal article" date="2023" name="Plants (Basel)">
        <title>Bridging the Gap: Combining Genomics and Transcriptomics Approaches to Understand Stylosanthes scabra, an Orphan Legume from the Brazilian Caatinga.</title>
        <authorList>
            <person name="Ferreira-Neto J.R.C."/>
            <person name="da Silva M.D."/>
            <person name="Binneck E."/>
            <person name="de Melo N.F."/>
            <person name="da Silva R.H."/>
            <person name="de Melo A.L.T.M."/>
            <person name="Pandolfi V."/>
            <person name="Bustamante F.O."/>
            <person name="Brasileiro-Vidal A.C."/>
            <person name="Benko-Iseppon A.M."/>
        </authorList>
    </citation>
    <scope>NUCLEOTIDE SEQUENCE [LARGE SCALE GENOMIC DNA]</scope>
    <source>
        <tissue evidence="1">Leaves</tissue>
    </source>
</reference>
<evidence type="ECO:0000313" key="2">
    <source>
        <dbReference type="Proteomes" id="UP001341840"/>
    </source>
</evidence>
<dbReference type="Gene3D" id="3.30.420.10">
    <property type="entry name" value="Ribonuclease H-like superfamily/Ribonuclease H"/>
    <property type="match status" value="1"/>
</dbReference>